<organism evidence="5 6">
    <name type="scientific">Riccia fluitans</name>
    <dbReference type="NCBI Taxonomy" id="41844"/>
    <lineage>
        <taxon>Eukaryota</taxon>
        <taxon>Viridiplantae</taxon>
        <taxon>Streptophyta</taxon>
        <taxon>Embryophyta</taxon>
        <taxon>Marchantiophyta</taxon>
        <taxon>Marchantiopsida</taxon>
        <taxon>Marchantiidae</taxon>
        <taxon>Marchantiales</taxon>
        <taxon>Ricciaceae</taxon>
        <taxon>Riccia</taxon>
    </lineage>
</organism>
<dbReference type="PANTHER" id="PTHR47944:SF16">
    <property type="entry name" value="CYTOCHROME P450 FAMILY 1 SUBFAMILY A POLYPEPTIDE 1"/>
    <property type="match status" value="1"/>
</dbReference>
<proteinExistence type="inferred from homology"/>
<evidence type="ECO:0000256" key="3">
    <source>
        <dbReference type="ARBA" id="ARBA00023002"/>
    </source>
</evidence>
<dbReference type="InterPro" id="IPR036396">
    <property type="entry name" value="Cyt_P450_sf"/>
</dbReference>
<evidence type="ECO:0000256" key="2">
    <source>
        <dbReference type="ARBA" id="ARBA00022723"/>
    </source>
</evidence>
<dbReference type="AlphaFoldDB" id="A0ABD1ZBR4"/>
<evidence type="ECO:0000256" key="4">
    <source>
        <dbReference type="ARBA" id="ARBA00023004"/>
    </source>
</evidence>
<keyword evidence="6" id="KW-1185">Reference proteome</keyword>
<evidence type="ECO:0008006" key="7">
    <source>
        <dbReference type="Google" id="ProtNLM"/>
    </source>
</evidence>
<accession>A0ABD1ZBR4</accession>
<evidence type="ECO:0000256" key="1">
    <source>
        <dbReference type="ARBA" id="ARBA00010617"/>
    </source>
</evidence>
<comment type="caution">
    <text evidence="5">The sequence shown here is derived from an EMBL/GenBank/DDBJ whole genome shotgun (WGS) entry which is preliminary data.</text>
</comment>
<dbReference type="EMBL" id="JBHFFA010000002">
    <property type="protein sequence ID" value="KAL2645253.1"/>
    <property type="molecule type" value="Genomic_DNA"/>
</dbReference>
<comment type="similarity">
    <text evidence="1">Belongs to the cytochrome P450 family.</text>
</comment>
<evidence type="ECO:0000313" key="6">
    <source>
        <dbReference type="Proteomes" id="UP001605036"/>
    </source>
</evidence>
<dbReference type="GO" id="GO:0046872">
    <property type="term" value="F:metal ion binding"/>
    <property type="evidence" value="ECO:0007669"/>
    <property type="project" value="UniProtKB-KW"/>
</dbReference>
<dbReference type="InterPro" id="IPR001128">
    <property type="entry name" value="Cyt_P450"/>
</dbReference>
<keyword evidence="3" id="KW-0560">Oxidoreductase</keyword>
<dbReference type="Pfam" id="PF00067">
    <property type="entry name" value="p450"/>
    <property type="match status" value="1"/>
</dbReference>
<sequence>MLEDGREGRRVDIGEQMETLTANNITRIVSYDIVDWHRRRAQDPVIPQTEDFANILLSVQKETRGDEVLSDLHISQLILVERSKINNQTLATVVTWIMMALMMYPSVREQDELDSVGRDRLVDESDLPQLRYLKAFVRETVRFYPVRGFLLPHESVEVTKVAGYHIPSETKILVSLRPIYNDSQISKDPEAYPPEILYRQFDRTQGLPTQAHAVRFRPEDVSRCEQFAYRRAASRHTCLPSEITPETLDTREVKVLTLHSSTSLKLHFIPRLPAKELFT</sequence>
<reference evidence="5 6" key="1">
    <citation type="submission" date="2024-09" db="EMBL/GenBank/DDBJ databases">
        <title>Chromosome-scale assembly of Riccia fluitans.</title>
        <authorList>
            <person name="Paukszto L."/>
            <person name="Sawicki J."/>
            <person name="Karawczyk K."/>
            <person name="Piernik-Szablinska J."/>
            <person name="Szczecinska M."/>
            <person name="Mazdziarz M."/>
        </authorList>
    </citation>
    <scope>NUCLEOTIDE SEQUENCE [LARGE SCALE GENOMIC DNA]</scope>
    <source>
        <strain evidence="5">Rf_01</strain>
        <tissue evidence="5">Aerial parts of the thallus</tissue>
    </source>
</reference>
<name>A0ABD1ZBR4_9MARC</name>
<keyword evidence="2" id="KW-0479">Metal-binding</keyword>
<dbReference type="Gene3D" id="1.10.630.10">
    <property type="entry name" value="Cytochrome P450"/>
    <property type="match status" value="1"/>
</dbReference>
<evidence type="ECO:0000313" key="5">
    <source>
        <dbReference type="EMBL" id="KAL2645253.1"/>
    </source>
</evidence>
<dbReference type="SUPFAM" id="SSF48264">
    <property type="entry name" value="Cytochrome P450"/>
    <property type="match status" value="1"/>
</dbReference>
<dbReference type="Proteomes" id="UP001605036">
    <property type="component" value="Unassembled WGS sequence"/>
</dbReference>
<protein>
    <recommendedName>
        <fullName evidence="7">Cytochrome P450</fullName>
    </recommendedName>
</protein>
<keyword evidence="4" id="KW-0408">Iron</keyword>
<gene>
    <name evidence="5" type="ORF">R1flu_012840</name>
</gene>
<dbReference type="GO" id="GO:0016491">
    <property type="term" value="F:oxidoreductase activity"/>
    <property type="evidence" value="ECO:0007669"/>
    <property type="project" value="UniProtKB-KW"/>
</dbReference>
<dbReference type="PANTHER" id="PTHR47944">
    <property type="entry name" value="CYTOCHROME P450 98A9"/>
    <property type="match status" value="1"/>
</dbReference>